<dbReference type="NCBIfam" id="TIGR02385">
    <property type="entry name" value="RelE_StbE"/>
    <property type="match status" value="1"/>
</dbReference>
<gene>
    <name evidence="4" type="ORF">B9N49_00195</name>
</gene>
<dbReference type="GO" id="GO:0004521">
    <property type="term" value="F:RNA endonuclease activity"/>
    <property type="evidence" value="ECO:0007669"/>
    <property type="project" value="TreeGrafter"/>
</dbReference>
<dbReference type="GeneID" id="60839297"/>
<evidence type="ECO:0000256" key="1">
    <source>
        <dbReference type="ARBA" id="ARBA00022649"/>
    </source>
</evidence>
<protein>
    <submittedName>
        <fullName evidence="4">Addiction module toxin RelE</fullName>
    </submittedName>
</protein>
<evidence type="ECO:0000256" key="2">
    <source>
        <dbReference type="ARBA" id="ARBA00061366"/>
    </source>
</evidence>
<evidence type="ECO:0000313" key="5">
    <source>
        <dbReference type="Proteomes" id="UP000215413"/>
    </source>
</evidence>
<name>A0A233VA56_FINMA</name>
<organism evidence="4 5">
    <name type="scientific">Finegoldia magna</name>
    <name type="common">Peptostreptococcus magnus</name>
    <dbReference type="NCBI Taxonomy" id="1260"/>
    <lineage>
        <taxon>Bacteria</taxon>
        <taxon>Bacillati</taxon>
        <taxon>Bacillota</taxon>
        <taxon>Tissierellia</taxon>
        <taxon>Tissierellales</taxon>
        <taxon>Peptoniphilaceae</taxon>
        <taxon>Finegoldia</taxon>
    </lineage>
</organism>
<dbReference type="Pfam" id="PF15738">
    <property type="entry name" value="YafQ_toxin"/>
    <property type="match status" value="1"/>
</dbReference>
<keyword evidence="1" id="KW-1277">Toxin-antitoxin system</keyword>
<dbReference type="PIRSF" id="PIRSF006156">
    <property type="entry name" value="YafQ"/>
    <property type="match status" value="1"/>
</dbReference>
<evidence type="ECO:0000256" key="3">
    <source>
        <dbReference type="PIRSR" id="PIRSR006156-1"/>
    </source>
</evidence>
<reference evidence="5" key="1">
    <citation type="submission" date="2017-04" db="EMBL/GenBank/DDBJ databases">
        <title>Finegoldia magna isolated from orthopedic joint implant-associated infections.</title>
        <authorList>
            <person name="Bjorklund S."/>
            <person name="Bruggemann H."/>
            <person name="Jensen A."/>
            <person name="Hellmark B."/>
            <person name="Soderquist B."/>
        </authorList>
    </citation>
    <scope>NUCLEOTIDE SEQUENCE [LARGE SCALE GENOMIC DNA]</scope>
    <source>
        <strain evidence="5">CCUG 54800</strain>
    </source>
</reference>
<comment type="caution">
    <text evidence="4">The sequence shown here is derived from an EMBL/GenBank/DDBJ whole genome shotgun (WGS) entry which is preliminary data.</text>
</comment>
<dbReference type="NCBIfam" id="TIGR00053">
    <property type="entry name" value="YafQ family addiction module toxin"/>
    <property type="match status" value="1"/>
</dbReference>
<sequence length="92" mass="11011">MKYEIKFTSKFKKDVKIAKKQNKNIEKLFEVIELLADGQTLDTKYRDHSLIGNYKNTRECHIEPDWILIYEIRNDILVLILNRVGSHSELFR</sequence>
<dbReference type="Gene3D" id="3.30.2310.20">
    <property type="entry name" value="RelE-like"/>
    <property type="match status" value="1"/>
</dbReference>
<dbReference type="PANTHER" id="PTHR40588">
    <property type="entry name" value="MRNA INTERFERASE TOXIN YAFQ"/>
    <property type="match status" value="1"/>
</dbReference>
<feature type="active site" description="Proton donor" evidence="3">
    <location>
        <position position="87"/>
    </location>
</feature>
<proteinExistence type="inferred from homology"/>
<dbReference type="InterPro" id="IPR004386">
    <property type="entry name" value="Toxin_YafQ-like"/>
</dbReference>
<dbReference type="SUPFAM" id="SSF143011">
    <property type="entry name" value="RelE-like"/>
    <property type="match status" value="1"/>
</dbReference>
<dbReference type="PANTHER" id="PTHR40588:SF1">
    <property type="entry name" value="MRNA INTERFERASE TOXIN YAFQ"/>
    <property type="match status" value="1"/>
</dbReference>
<accession>A0A233VA56</accession>
<dbReference type="RefSeq" id="WP_002835876.1">
    <property type="nucleotide sequence ID" value="NZ_BAAAWC010000001.1"/>
</dbReference>
<dbReference type="GO" id="GO:0006402">
    <property type="term" value="P:mRNA catabolic process"/>
    <property type="evidence" value="ECO:0007669"/>
    <property type="project" value="TreeGrafter"/>
</dbReference>
<dbReference type="EMBL" id="NDYC01000003">
    <property type="protein sequence ID" value="OXZ29258.1"/>
    <property type="molecule type" value="Genomic_DNA"/>
</dbReference>
<dbReference type="GO" id="GO:0006415">
    <property type="term" value="P:translational termination"/>
    <property type="evidence" value="ECO:0007669"/>
    <property type="project" value="TreeGrafter"/>
</dbReference>
<dbReference type="InterPro" id="IPR035093">
    <property type="entry name" value="RelE/ParE_toxin_dom_sf"/>
</dbReference>
<dbReference type="InterPro" id="IPR007712">
    <property type="entry name" value="RelE/ParE_toxin"/>
</dbReference>
<comment type="similarity">
    <text evidence="2">Belongs to the RelE toxin family. YafQ subfamily.</text>
</comment>
<dbReference type="Proteomes" id="UP000215413">
    <property type="component" value="Unassembled WGS sequence"/>
</dbReference>
<dbReference type="AlphaFoldDB" id="A0A233VA56"/>
<dbReference type="FunFam" id="3.30.2310.20:FF:000003">
    <property type="entry name" value="Type II toxin-antitoxin system YafQ family toxin"/>
    <property type="match status" value="1"/>
</dbReference>
<evidence type="ECO:0000313" key="4">
    <source>
        <dbReference type="EMBL" id="OXZ29258.1"/>
    </source>
</evidence>